<accession>A0A0W1S8Z6</accession>
<dbReference type="RefSeq" id="WP_058572811.1">
    <property type="nucleotide sequence ID" value="NZ_LOPV01000371.1"/>
</dbReference>
<dbReference type="EMBL" id="LOPV01000371">
    <property type="protein sequence ID" value="KTG22371.1"/>
    <property type="molecule type" value="Genomic_DNA"/>
</dbReference>
<reference evidence="1 2" key="1">
    <citation type="submission" date="2015-12" db="EMBL/GenBank/DDBJ databases">
        <title>Haloferax profundi sp. nov. isolated from the Discovery deep brine-seawater interface in the Red Sea.</title>
        <authorList>
            <person name="Zhang G."/>
            <person name="Stingl U."/>
            <person name="Rashid M."/>
        </authorList>
    </citation>
    <scope>NUCLEOTIDE SEQUENCE [LARGE SCALE GENOMIC DNA]</scope>
    <source>
        <strain evidence="1 2">SB29</strain>
    </source>
</reference>
<dbReference type="AlphaFoldDB" id="A0A0W1S8Z6"/>
<comment type="caution">
    <text evidence="1">The sequence shown here is derived from an EMBL/GenBank/DDBJ whole genome shotgun (WGS) entry which is preliminary data.</text>
</comment>
<gene>
    <name evidence="1" type="ORF">AUR66_16975</name>
</gene>
<sequence>MKAVRSQEPPRPSSYTALTWLACAASIRDTKSPGGRFDDSEIYECWKYAKQQGMIPGDDPVPYRVIRWLAEREGLVEEDYPVKEEGLPAAPYNAVLTLIEQKHGFDTGREIVGNARDAKAGEAKVKADDEDDEDEQIIKSLMGNMR</sequence>
<keyword evidence="2" id="KW-1185">Reference proteome</keyword>
<proteinExistence type="predicted"/>
<dbReference type="OrthoDB" id="242746at2157"/>
<protein>
    <submittedName>
        <fullName evidence="1">Uncharacterized protein</fullName>
    </submittedName>
</protein>
<dbReference type="PROSITE" id="PS51257">
    <property type="entry name" value="PROKAR_LIPOPROTEIN"/>
    <property type="match status" value="1"/>
</dbReference>
<organism evidence="1 2">
    <name type="scientific">Haloferax profundi</name>
    <dbReference type="NCBI Taxonomy" id="1544718"/>
    <lineage>
        <taxon>Archaea</taxon>
        <taxon>Methanobacteriati</taxon>
        <taxon>Methanobacteriota</taxon>
        <taxon>Stenosarchaea group</taxon>
        <taxon>Halobacteria</taxon>
        <taxon>Halobacteriales</taxon>
        <taxon>Haloferacaceae</taxon>
        <taxon>Haloferax</taxon>
    </lineage>
</organism>
<evidence type="ECO:0000313" key="1">
    <source>
        <dbReference type="EMBL" id="KTG22371.1"/>
    </source>
</evidence>
<name>A0A0W1S8Z6_9EURY</name>
<evidence type="ECO:0000313" key="2">
    <source>
        <dbReference type="Proteomes" id="UP000053157"/>
    </source>
</evidence>
<dbReference type="Proteomes" id="UP000053157">
    <property type="component" value="Unassembled WGS sequence"/>
</dbReference>